<feature type="region of interest" description="Disordered" evidence="1">
    <location>
        <begin position="228"/>
        <end position="271"/>
    </location>
</feature>
<dbReference type="Proteomes" id="UP001500751">
    <property type="component" value="Unassembled WGS sequence"/>
</dbReference>
<evidence type="ECO:0000256" key="2">
    <source>
        <dbReference type="SAM" id="Phobius"/>
    </source>
</evidence>
<reference evidence="5" key="1">
    <citation type="journal article" date="2019" name="Int. J. Syst. Evol. Microbiol.">
        <title>The Global Catalogue of Microorganisms (GCM) 10K type strain sequencing project: providing services to taxonomists for standard genome sequencing and annotation.</title>
        <authorList>
            <consortium name="The Broad Institute Genomics Platform"/>
            <consortium name="The Broad Institute Genome Sequencing Center for Infectious Disease"/>
            <person name="Wu L."/>
            <person name="Ma J."/>
        </authorList>
    </citation>
    <scope>NUCLEOTIDE SEQUENCE [LARGE SCALE GENOMIC DNA]</scope>
    <source>
        <strain evidence="5">JCM 16014</strain>
    </source>
</reference>
<name>A0ABP5H510_9ACTN</name>
<dbReference type="RefSeq" id="WP_344671762.1">
    <property type="nucleotide sequence ID" value="NZ_BAAAQN010000092.1"/>
</dbReference>
<organism evidence="4 5">
    <name type="scientific">Catenulispora yoronensis</name>
    <dbReference type="NCBI Taxonomy" id="450799"/>
    <lineage>
        <taxon>Bacteria</taxon>
        <taxon>Bacillati</taxon>
        <taxon>Actinomycetota</taxon>
        <taxon>Actinomycetes</taxon>
        <taxon>Catenulisporales</taxon>
        <taxon>Catenulisporaceae</taxon>
        <taxon>Catenulispora</taxon>
    </lineage>
</organism>
<proteinExistence type="predicted"/>
<evidence type="ECO:0000259" key="3">
    <source>
        <dbReference type="Pfam" id="PF13559"/>
    </source>
</evidence>
<dbReference type="EMBL" id="BAAAQN010000092">
    <property type="protein sequence ID" value="GAA2063500.1"/>
    <property type="molecule type" value="Genomic_DNA"/>
</dbReference>
<protein>
    <recommendedName>
        <fullName evidence="3">Protein-glutamine gamma-glutamyltransferase-like C-terminal domain-containing protein</fullName>
    </recommendedName>
</protein>
<dbReference type="Pfam" id="PF13559">
    <property type="entry name" value="DUF4129"/>
    <property type="match status" value="1"/>
</dbReference>
<evidence type="ECO:0000256" key="1">
    <source>
        <dbReference type="SAM" id="MobiDB-lite"/>
    </source>
</evidence>
<evidence type="ECO:0000313" key="4">
    <source>
        <dbReference type="EMBL" id="GAA2063500.1"/>
    </source>
</evidence>
<feature type="transmembrane region" description="Helical" evidence="2">
    <location>
        <begin position="73"/>
        <end position="90"/>
    </location>
</feature>
<comment type="caution">
    <text evidence="4">The sequence shown here is derived from an EMBL/GenBank/DDBJ whole genome shotgun (WGS) entry which is preliminary data.</text>
</comment>
<keyword evidence="2" id="KW-0472">Membrane</keyword>
<feature type="compositionally biased region" description="Gly residues" evidence="1">
    <location>
        <begin position="230"/>
        <end position="262"/>
    </location>
</feature>
<keyword evidence="2" id="KW-1133">Transmembrane helix</keyword>
<keyword evidence="5" id="KW-1185">Reference proteome</keyword>
<evidence type="ECO:0000313" key="5">
    <source>
        <dbReference type="Proteomes" id="UP001500751"/>
    </source>
</evidence>
<keyword evidence="2" id="KW-0812">Transmembrane</keyword>
<accession>A0ABP5H510</accession>
<feature type="domain" description="Protein-glutamine gamma-glutamyltransferase-like C-terminal" evidence="3">
    <location>
        <begin position="140"/>
        <end position="208"/>
    </location>
</feature>
<dbReference type="InterPro" id="IPR025403">
    <property type="entry name" value="TgpA-like_C"/>
</dbReference>
<gene>
    <name evidence="4" type="ORF">GCM10009839_88470</name>
</gene>
<sequence length="271" mass="27727">MTDPGLPVAPTPGVPIVVGRDEARRAAADELAKPGYAHARPGLAQRVLGWIGHELKIVWNKVFGGSGGGGDDWVALLTVLAVLIVLVVVIRARYGPVRRRVAAERALFDEETPLDAEGYRRAAEEHAVGGRWAEAVRARLRAVIAGLEERTVLDPRPGRTADVAARQAGQVLPEQAEALAGAARVFDDIWYGEAAAGPEDYRRLVAVDEAVQGSRVRLGAGKAAAEKVGAGVGGGTGSSGGASNGGVPGIGGGAGPEAGTGGRPDDGPGPR</sequence>